<dbReference type="InterPro" id="IPR004089">
    <property type="entry name" value="MCPsignal_dom"/>
</dbReference>
<keyword evidence="4" id="KW-0812">Transmembrane</keyword>
<dbReference type="Proteomes" id="UP000005801">
    <property type="component" value="Unassembled WGS sequence"/>
</dbReference>
<dbReference type="Gene3D" id="1.10.287.950">
    <property type="entry name" value="Methyl-accepting chemotaxis protein"/>
    <property type="match status" value="1"/>
</dbReference>
<evidence type="ECO:0000256" key="6">
    <source>
        <dbReference type="ARBA" id="ARBA00023136"/>
    </source>
</evidence>
<comment type="subcellular location">
    <subcellularLocation>
        <location evidence="1">Cell membrane</location>
        <topology evidence="1">Multi-pass membrane protein</topology>
    </subcellularLocation>
</comment>
<dbReference type="RefSeq" id="WP_006974185.1">
    <property type="nucleotide sequence ID" value="NZ_ABCS01000061.1"/>
</dbReference>
<dbReference type="InterPro" id="IPR033463">
    <property type="entry name" value="sCache_3"/>
</dbReference>
<keyword evidence="5" id="KW-1133">Transmembrane helix</keyword>
<dbReference type="GO" id="GO:0007165">
    <property type="term" value="P:signal transduction"/>
    <property type="evidence" value="ECO:0007669"/>
    <property type="project" value="UniProtKB-KW"/>
</dbReference>
<organism evidence="10 11">
    <name type="scientific">Plesiocystis pacifica SIR-1</name>
    <dbReference type="NCBI Taxonomy" id="391625"/>
    <lineage>
        <taxon>Bacteria</taxon>
        <taxon>Pseudomonadati</taxon>
        <taxon>Myxococcota</taxon>
        <taxon>Polyangia</taxon>
        <taxon>Nannocystales</taxon>
        <taxon>Nannocystaceae</taxon>
        <taxon>Plesiocystis</taxon>
    </lineage>
</organism>
<evidence type="ECO:0000256" key="4">
    <source>
        <dbReference type="ARBA" id="ARBA00022692"/>
    </source>
</evidence>
<keyword evidence="6" id="KW-0472">Membrane</keyword>
<keyword evidence="3" id="KW-0145">Chemotaxis</keyword>
<dbReference type="PANTHER" id="PTHR43531:SF11">
    <property type="entry name" value="METHYL-ACCEPTING CHEMOTAXIS PROTEIN 3"/>
    <property type="match status" value="1"/>
</dbReference>
<dbReference type="GO" id="GO:0005886">
    <property type="term" value="C:plasma membrane"/>
    <property type="evidence" value="ECO:0007669"/>
    <property type="project" value="UniProtKB-SubCell"/>
</dbReference>
<proteinExistence type="inferred from homology"/>
<evidence type="ECO:0000256" key="5">
    <source>
        <dbReference type="ARBA" id="ARBA00022989"/>
    </source>
</evidence>
<dbReference type="PRINTS" id="PR00260">
    <property type="entry name" value="CHEMTRNSDUCR"/>
</dbReference>
<keyword evidence="11" id="KW-1185">Reference proteome</keyword>
<evidence type="ECO:0000256" key="2">
    <source>
        <dbReference type="ARBA" id="ARBA00022475"/>
    </source>
</evidence>
<comment type="caution">
    <text evidence="10">The sequence shown here is derived from an EMBL/GenBank/DDBJ whole genome shotgun (WGS) entry which is preliminary data.</text>
</comment>
<evidence type="ECO:0000259" key="9">
    <source>
        <dbReference type="PROSITE" id="PS50111"/>
    </source>
</evidence>
<protein>
    <submittedName>
        <fullName evidence="10">Methyl-accepting chemotaxis sensory transducer</fullName>
    </submittedName>
</protein>
<name>A6GBU4_9BACT</name>
<dbReference type="STRING" id="391625.PPSIR1_18147"/>
<evidence type="ECO:0000256" key="1">
    <source>
        <dbReference type="ARBA" id="ARBA00004651"/>
    </source>
</evidence>
<evidence type="ECO:0000256" key="8">
    <source>
        <dbReference type="PROSITE-ProRule" id="PRU00284"/>
    </source>
</evidence>
<evidence type="ECO:0000313" key="10">
    <source>
        <dbReference type="EMBL" id="EDM76617.1"/>
    </source>
</evidence>
<dbReference type="PROSITE" id="PS50111">
    <property type="entry name" value="CHEMOTAXIS_TRANSDUC_2"/>
    <property type="match status" value="1"/>
</dbReference>
<comment type="similarity">
    <text evidence="7">Belongs to the methyl-accepting chemotaxis (MCP) protein family.</text>
</comment>
<feature type="domain" description="Methyl-accepting transducer" evidence="9">
    <location>
        <begin position="170"/>
        <end position="245"/>
    </location>
</feature>
<keyword evidence="2" id="KW-1003">Cell membrane</keyword>
<dbReference type="InterPro" id="IPR004090">
    <property type="entry name" value="Chemotax_Me-accpt_rcpt"/>
</dbReference>
<accession>A6GBU4</accession>
<gene>
    <name evidence="10" type="ORF">PPSIR1_18147</name>
</gene>
<evidence type="ECO:0000256" key="7">
    <source>
        <dbReference type="ARBA" id="ARBA00029447"/>
    </source>
</evidence>
<dbReference type="AlphaFoldDB" id="A6GBU4"/>
<dbReference type="eggNOG" id="COG0840">
    <property type="taxonomic scope" value="Bacteria"/>
</dbReference>
<dbReference type="OrthoDB" id="5498895at2"/>
<dbReference type="GO" id="GO:0004888">
    <property type="term" value="F:transmembrane signaling receptor activity"/>
    <property type="evidence" value="ECO:0007669"/>
    <property type="project" value="InterPro"/>
</dbReference>
<evidence type="ECO:0000313" key="11">
    <source>
        <dbReference type="Proteomes" id="UP000005801"/>
    </source>
</evidence>
<dbReference type="SUPFAM" id="SSF58104">
    <property type="entry name" value="Methyl-accepting chemotaxis protein (MCP) signaling domain"/>
    <property type="match status" value="1"/>
</dbReference>
<dbReference type="InterPro" id="IPR051310">
    <property type="entry name" value="MCP_chemotaxis"/>
</dbReference>
<reference evidence="10 11" key="1">
    <citation type="submission" date="2007-06" db="EMBL/GenBank/DDBJ databases">
        <authorList>
            <person name="Shimkets L."/>
            <person name="Ferriera S."/>
            <person name="Johnson J."/>
            <person name="Kravitz S."/>
            <person name="Beeson K."/>
            <person name="Sutton G."/>
            <person name="Rogers Y.-H."/>
            <person name="Friedman R."/>
            <person name="Frazier M."/>
            <person name="Venter J.C."/>
        </authorList>
    </citation>
    <scope>NUCLEOTIDE SEQUENCE [LARGE SCALE GENOMIC DNA]</scope>
    <source>
        <strain evidence="10 11">SIR-1</strain>
    </source>
</reference>
<dbReference type="Pfam" id="PF17202">
    <property type="entry name" value="sCache_3_3"/>
    <property type="match status" value="1"/>
</dbReference>
<sequence>MSDVSNEIYQAVREVITRRSFDRAMAATALCERLLHNEGAIVRSDDDILVGDRPVSKDRELLSRMAQSTGLGFAIYAGNRRIAVSTVLDAGTPPDVGEFAHADLVDRVLRRREVFKGEVEYRGREYLTVCRPLHASGGQDYAPIGMIEAFQDKEAYFDLLAAAARSGVEDQVADFEERADGMESIIHFIDDVARRLQLLALNGNIIAAQAGEHGRAFRVVCRELGSLAGQAKNTGSEVRKLIQAMGLERTDAAFMSRLDNLSREQVEAAGGQWNGASSNPSSSS</sequence>
<evidence type="ECO:0000256" key="3">
    <source>
        <dbReference type="ARBA" id="ARBA00022500"/>
    </source>
</evidence>
<dbReference type="GO" id="GO:0006935">
    <property type="term" value="P:chemotaxis"/>
    <property type="evidence" value="ECO:0007669"/>
    <property type="project" value="UniProtKB-KW"/>
</dbReference>
<dbReference type="PANTHER" id="PTHR43531">
    <property type="entry name" value="PROTEIN ICFG"/>
    <property type="match status" value="1"/>
</dbReference>
<dbReference type="Pfam" id="PF00015">
    <property type="entry name" value="MCPsignal"/>
    <property type="match status" value="1"/>
</dbReference>
<keyword evidence="8" id="KW-0807">Transducer</keyword>
<dbReference type="EMBL" id="ABCS01000061">
    <property type="protein sequence ID" value="EDM76617.1"/>
    <property type="molecule type" value="Genomic_DNA"/>
</dbReference>